<name>A0ABM1ZJ14_AEDAL</name>
<evidence type="ECO:0000313" key="3">
    <source>
        <dbReference type="Proteomes" id="UP000069940"/>
    </source>
</evidence>
<dbReference type="PROSITE" id="PS50181">
    <property type="entry name" value="FBOX"/>
    <property type="match status" value="1"/>
</dbReference>
<accession>A0ABM1ZJ14</accession>
<proteinExistence type="predicted"/>
<dbReference type="InterPro" id="IPR036047">
    <property type="entry name" value="F-box-like_dom_sf"/>
</dbReference>
<evidence type="ECO:0000259" key="1">
    <source>
        <dbReference type="PROSITE" id="PS50181"/>
    </source>
</evidence>
<dbReference type="InterPro" id="IPR001810">
    <property type="entry name" value="F-box_dom"/>
</dbReference>
<dbReference type="EnsemblMetazoa" id="AALFPA23_018965.R27886">
    <property type="protein sequence ID" value="AALFPA23_018965.P27886"/>
    <property type="gene ID" value="AALFPA23_018965"/>
</dbReference>
<dbReference type="SMART" id="SM00256">
    <property type="entry name" value="FBOX"/>
    <property type="match status" value="1"/>
</dbReference>
<sequence>MSNELFPIDDLPEEVVEHIFSFLPVPDRKSASLVCTKWEKLAFCHRLLRNVTLKVQLRLKCHVLRKSNRRYRNLTIDSLDRLVGSEFENLLEILDRFADVECFVYLGNLESKHLCMVLNRLPKLQQMMVGRMIREWCPANGCRISEQLQATGTLNNVLQTERLVVPNLTQLSISFTNSDDGMDTFPILLRLAPQLKNVDLYSTDYCIPLEQLQFPKAEVLKIGGNLCNTDNDCNLLTFFTGFKLLKEVTLESTVKEIALDVLTEACPEIEIFKFEVFSYDPAPFHLLGRLKCLKTLGLGKFYKNPVTSSKCNPLVSVKTLSLELSKCGESSFERLRHLLPNVTAMDVTLKDDWNIGRALGHICRNFRGLHRLEISDRSTRGLTFWSSLLALQQLDQLEELILRDVRTLMAYVPPNPLLKRFVTIFPYWLFDKDSLELARQYPNLRYLDLGPIRRVTSSGIAAFKAQLVDCAVHGTPFDAEFNSD</sequence>
<dbReference type="Gene3D" id="1.20.1280.50">
    <property type="match status" value="1"/>
</dbReference>
<feature type="domain" description="F-box" evidence="1">
    <location>
        <begin position="5"/>
        <end position="51"/>
    </location>
</feature>
<dbReference type="RefSeq" id="XP_062705925.1">
    <property type="nucleotide sequence ID" value="XM_062849941.1"/>
</dbReference>
<dbReference type="SUPFAM" id="SSF52047">
    <property type="entry name" value="RNI-like"/>
    <property type="match status" value="1"/>
</dbReference>
<reference evidence="2" key="2">
    <citation type="submission" date="2025-05" db="UniProtKB">
        <authorList>
            <consortium name="EnsemblMetazoa"/>
        </authorList>
    </citation>
    <scope>IDENTIFICATION</scope>
    <source>
        <strain evidence="2">Foshan</strain>
    </source>
</reference>
<evidence type="ECO:0000313" key="2">
    <source>
        <dbReference type="EnsemblMetazoa" id="AALFPA23_018965.P27886"/>
    </source>
</evidence>
<keyword evidence="3" id="KW-1185">Reference proteome</keyword>
<reference evidence="3" key="1">
    <citation type="journal article" date="2015" name="Proc. Natl. Acad. Sci. U.S.A.">
        <title>Genome sequence of the Asian Tiger mosquito, Aedes albopictus, reveals insights into its biology, genetics, and evolution.</title>
        <authorList>
            <person name="Chen X.G."/>
            <person name="Jiang X."/>
            <person name="Gu J."/>
            <person name="Xu M."/>
            <person name="Wu Y."/>
            <person name="Deng Y."/>
            <person name="Zhang C."/>
            <person name="Bonizzoni M."/>
            <person name="Dermauw W."/>
            <person name="Vontas J."/>
            <person name="Armbruster P."/>
            <person name="Huang X."/>
            <person name="Yang Y."/>
            <person name="Zhang H."/>
            <person name="He W."/>
            <person name="Peng H."/>
            <person name="Liu Y."/>
            <person name="Wu K."/>
            <person name="Chen J."/>
            <person name="Lirakis M."/>
            <person name="Topalis P."/>
            <person name="Van Leeuwen T."/>
            <person name="Hall A.B."/>
            <person name="Jiang X."/>
            <person name="Thorpe C."/>
            <person name="Mueller R.L."/>
            <person name="Sun C."/>
            <person name="Waterhouse R.M."/>
            <person name="Yan G."/>
            <person name="Tu Z.J."/>
            <person name="Fang X."/>
            <person name="James A.A."/>
        </authorList>
    </citation>
    <scope>NUCLEOTIDE SEQUENCE [LARGE SCALE GENOMIC DNA]</scope>
    <source>
        <strain evidence="3">Foshan</strain>
    </source>
</reference>
<dbReference type="GeneID" id="134287633"/>
<protein>
    <recommendedName>
        <fullName evidence="1">F-box domain-containing protein</fullName>
    </recommendedName>
</protein>
<organism evidence="2 3">
    <name type="scientific">Aedes albopictus</name>
    <name type="common">Asian tiger mosquito</name>
    <name type="synonym">Stegomyia albopicta</name>
    <dbReference type="NCBI Taxonomy" id="7160"/>
    <lineage>
        <taxon>Eukaryota</taxon>
        <taxon>Metazoa</taxon>
        <taxon>Ecdysozoa</taxon>
        <taxon>Arthropoda</taxon>
        <taxon>Hexapoda</taxon>
        <taxon>Insecta</taxon>
        <taxon>Pterygota</taxon>
        <taxon>Neoptera</taxon>
        <taxon>Endopterygota</taxon>
        <taxon>Diptera</taxon>
        <taxon>Nematocera</taxon>
        <taxon>Culicoidea</taxon>
        <taxon>Culicidae</taxon>
        <taxon>Culicinae</taxon>
        <taxon>Aedini</taxon>
        <taxon>Aedes</taxon>
        <taxon>Stegomyia</taxon>
    </lineage>
</organism>
<dbReference type="Gene3D" id="3.80.10.10">
    <property type="entry name" value="Ribonuclease Inhibitor"/>
    <property type="match status" value="1"/>
</dbReference>
<dbReference type="SUPFAM" id="SSF81383">
    <property type="entry name" value="F-box domain"/>
    <property type="match status" value="1"/>
</dbReference>
<dbReference type="InterPro" id="IPR032675">
    <property type="entry name" value="LRR_dom_sf"/>
</dbReference>
<dbReference type="Proteomes" id="UP000069940">
    <property type="component" value="Unassembled WGS sequence"/>
</dbReference>
<dbReference type="Pfam" id="PF12937">
    <property type="entry name" value="F-box-like"/>
    <property type="match status" value="1"/>
</dbReference>